<comment type="caution">
    <text evidence="5">The sequence shown here is derived from an EMBL/GenBank/DDBJ whole genome shotgun (WGS) entry which is preliminary data.</text>
</comment>
<reference evidence="3 9" key="1">
    <citation type="journal article" date="2019" name="Nat. Med.">
        <title>A library of human gut bacterial isolates paired with longitudinal multiomics data enables mechanistic microbiome research.</title>
        <authorList>
            <person name="Poyet M."/>
            <person name="Groussin M."/>
            <person name="Gibbons S.M."/>
            <person name="Avila-Pacheco J."/>
            <person name="Jiang X."/>
            <person name="Kearney S.M."/>
            <person name="Perrotta A.R."/>
            <person name="Berdy B."/>
            <person name="Zhao S."/>
            <person name="Lieberman T.D."/>
            <person name="Swanson P.K."/>
            <person name="Smith M."/>
            <person name="Roesemann S."/>
            <person name="Alexander J.E."/>
            <person name="Rich S.A."/>
            <person name="Livny J."/>
            <person name="Vlamakis H."/>
            <person name="Clish C."/>
            <person name="Bullock K."/>
            <person name="Deik A."/>
            <person name="Scott J."/>
            <person name="Pierce K.A."/>
            <person name="Xavier R.J."/>
            <person name="Alm E.J."/>
        </authorList>
    </citation>
    <scope>NUCLEOTIDE SEQUENCE [LARGE SCALE GENOMIC DNA]</scope>
    <source>
        <strain evidence="3 9">BIOML-A25</strain>
    </source>
</reference>
<feature type="domain" description="DUF2264" evidence="2">
    <location>
        <begin position="29"/>
        <end position="389"/>
    </location>
</feature>
<reference evidence="4" key="3">
    <citation type="submission" date="2021-06" db="EMBL/GenBank/DDBJ databases">
        <title>Collection of gut derived symbiotic bacterial strains cultured from healthy donors.</title>
        <authorList>
            <person name="Lin H."/>
            <person name="Littmann E."/>
            <person name="Pamer E.G."/>
        </authorList>
    </citation>
    <scope>NUCLEOTIDE SEQUENCE</scope>
    <source>
        <strain evidence="4">MSK.5.10</strain>
    </source>
</reference>
<sequence length="410" mass="46958">MKNRIGIWVAFSFLLFCLKSYAQPTGNEDRWYWVNTMVKIANPVLDNLSQGTLKKNMPFESLSTEPLRREVSYLEAVGRTICGIAPWLELGQDQTKEGKLRAKYIQMTLKGLKNAVNPDSPDYLMFDNRHFQPLVDAAHLVQGILRAPKQIWGNLDKETQVRLIKELKRTRGIKPKESNWLLFASMVEAALLEFTGECDTYRLNYGIHRFLEDGWYKGDAWYGDGQEFHLDFYNSIVIHPMLTDILAIMKKHNLEGGENLDKQIIRQQRLSEQLERLISPEGTYPAVGRSIVYRFGIFHALSQMSLMKRLPEKLLGGQVRCALTAVLHRQFATPNNFDKNGWLKIGLSGNQINMSESYINTGSLYMCATIFLALGLPAEDSFWTETYMEWTNMKAWKGIDVGADKALRKG</sequence>
<dbReference type="InterPro" id="IPR049349">
    <property type="entry name" value="DUF2264_N"/>
</dbReference>
<evidence type="ECO:0000313" key="3">
    <source>
        <dbReference type="EMBL" id="KAA5319311.1"/>
    </source>
</evidence>
<evidence type="ECO:0000313" key="9">
    <source>
        <dbReference type="Proteomes" id="UP000481700"/>
    </source>
</evidence>
<evidence type="ECO:0000313" key="4">
    <source>
        <dbReference type="EMBL" id="MBV3125015.1"/>
    </source>
</evidence>
<dbReference type="InterPro" id="IPR016624">
    <property type="entry name" value="UCP014753"/>
</dbReference>
<protein>
    <submittedName>
        <fullName evidence="5">DUF2264 domain-containing protein</fullName>
    </submittedName>
</protein>
<dbReference type="Proteomes" id="UP000294527">
    <property type="component" value="Unassembled WGS sequence"/>
</dbReference>
<evidence type="ECO:0000313" key="5">
    <source>
        <dbReference type="EMBL" id="TDA73026.1"/>
    </source>
</evidence>
<dbReference type="PIRSF" id="PIRSF014753">
    <property type="entry name" value="UCP014753"/>
    <property type="match status" value="1"/>
</dbReference>
<dbReference type="Proteomes" id="UP000777173">
    <property type="component" value="Unassembled WGS sequence"/>
</dbReference>
<dbReference type="EMBL" id="JAHOAX010000021">
    <property type="protein sequence ID" value="MBV3125015.1"/>
    <property type="molecule type" value="Genomic_DNA"/>
</dbReference>
<proteinExistence type="predicted"/>
<reference evidence="7 8" key="2">
    <citation type="journal article" date="2019" name="Nat. Microbiol.">
        <title>Genomic variation and strain-specific functional adaptation in the human gut microbiome during early life.</title>
        <authorList>
            <person name="Vatanen T."/>
            <person name="Plichta D.R."/>
            <person name="Somani J."/>
            <person name="Munch P.C."/>
            <person name="Arthur T.D."/>
            <person name="Hall A.B."/>
            <person name="Rudolf S."/>
            <person name="Oakeley E.J."/>
            <person name="Ke X."/>
            <person name="Young R.A."/>
            <person name="Haiser H.J."/>
            <person name="Kolde R."/>
            <person name="Yassour M."/>
            <person name="Luopajarvi K."/>
            <person name="Siljander H."/>
            <person name="Virtanen S.M."/>
            <person name="Ilonen J."/>
            <person name="Uibo R."/>
            <person name="Tillmann V."/>
            <person name="Mokurov S."/>
            <person name="Dorshakova N."/>
            <person name="Porter J.A."/>
            <person name="McHardy A.C."/>
            <person name="Lahdesmaki H."/>
            <person name="Vlamakis H."/>
            <person name="Huttenhower C."/>
            <person name="Knip M."/>
            <person name="Xavier R.J."/>
        </authorList>
    </citation>
    <scope>NUCLEOTIDE SEQUENCE [LARGE SCALE GENOMIC DNA]</scope>
    <source>
        <strain evidence="5 7">RJX1047</strain>
        <strain evidence="6 8">RJX1052</strain>
    </source>
</reference>
<dbReference type="KEGG" id="bdh:GV66_09145"/>
<feature type="signal peptide" evidence="1">
    <location>
        <begin position="1"/>
        <end position="22"/>
    </location>
</feature>
<evidence type="ECO:0000313" key="6">
    <source>
        <dbReference type="EMBL" id="TDB06373.1"/>
    </source>
</evidence>
<evidence type="ECO:0000313" key="7">
    <source>
        <dbReference type="Proteomes" id="UP000294527"/>
    </source>
</evidence>
<keyword evidence="1" id="KW-0732">Signal</keyword>
<evidence type="ECO:0000259" key="2">
    <source>
        <dbReference type="Pfam" id="PF10022"/>
    </source>
</evidence>
<dbReference type="EMBL" id="SLTX01000001">
    <property type="protein sequence ID" value="TDB06373.1"/>
    <property type="molecule type" value="Genomic_DNA"/>
</dbReference>
<dbReference type="PANTHER" id="PTHR35339:SF3">
    <property type="entry name" value="DUF2264 DOMAIN-CONTAINING PROTEIN"/>
    <property type="match status" value="1"/>
</dbReference>
<gene>
    <name evidence="5" type="ORF">E1I98_16615</name>
    <name evidence="6" type="ORF">E1J06_02555</name>
    <name evidence="3" type="ORF">F2Z07_11565</name>
    <name evidence="4" type="ORF">KSU80_17830</name>
</gene>
<name>A0A4R4GDV4_9BACT</name>
<organism evidence="5 7">
    <name type="scientific">Phocaeicola dorei</name>
    <dbReference type="NCBI Taxonomy" id="357276"/>
    <lineage>
        <taxon>Bacteria</taxon>
        <taxon>Pseudomonadati</taxon>
        <taxon>Bacteroidota</taxon>
        <taxon>Bacteroidia</taxon>
        <taxon>Bacteroidales</taxon>
        <taxon>Bacteroidaceae</taxon>
        <taxon>Phocaeicola</taxon>
    </lineage>
</organism>
<accession>A0A4R4GDV4</accession>
<dbReference type="PANTHER" id="PTHR35339">
    <property type="entry name" value="LINALOOL DEHYDRATASE_ISOMERASE DOMAIN-CONTAINING PROTEIN"/>
    <property type="match status" value="1"/>
</dbReference>
<dbReference type="Pfam" id="PF10022">
    <property type="entry name" value="DUF2264"/>
    <property type="match status" value="1"/>
</dbReference>
<feature type="chain" id="PRO_5043195006" evidence="1">
    <location>
        <begin position="23"/>
        <end position="410"/>
    </location>
</feature>
<dbReference type="Proteomes" id="UP000294834">
    <property type="component" value="Unassembled WGS sequence"/>
</dbReference>
<dbReference type="EMBL" id="SLTU01000002">
    <property type="protein sequence ID" value="TDA73026.1"/>
    <property type="molecule type" value="Genomic_DNA"/>
</dbReference>
<dbReference type="Proteomes" id="UP000481700">
    <property type="component" value="Unassembled WGS sequence"/>
</dbReference>
<dbReference type="AlphaFoldDB" id="A0A4R4GDV4"/>
<dbReference type="EMBL" id="VVZV01000011">
    <property type="protein sequence ID" value="KAA5319311.1"/>
    <property type="molecule type" value="Genomic_DNA"/>
</dbReference>
<evidence type="ECO:0000256" key="1">
    <source>
        <dbReference type="SAM" id="SignalP"/>
    </source>
</evidence>
<evidence type="ECO:0000313" key="8">
    <source>
        <dbReference type="Proteomes" id="UP000294834"/>
    </source>
</evidence>
<dbReference type="RefSeq" id="WP_007840551.1">
    <property type="nucleotide sequence ID" value="NZ_CAXSLT010000006.1"/>
</dbReference>